<dbReference type="PANTHER" id="PTHR30344:SF1">
    <property type="entry name" value="6-PHOSPHOGLUCONOLACTONASE"/>
    <property type="match status" value="1"/>
</dbReference>
<evidence type="ECO:0000256" key="2">
    <source>
        <dbReference type="SAM" id="SignalP"/>
    </source>
</evidence>
<gene>
    <name evidence="3" type="ORF">B0T11DRAFT_317467</name>
</gene>
<dbReference type="EMBL" id="JAGPXD010000003">
    <property type="protein sequence ID" value="KAH7361508.1"/>
    <property type="molecule type" value="Genomic_DNA"/>
</dbReference>
<comment type="similarity">
    <text evidence="1">Belongs to the cycloisomerase 2 family.</text>
</comment>
<dbReference type="InterPro" id="IPR011048">
    <property type="entry name" value="Haem_d1_sf"/>
</dbReference>
<dbReference type="Gene3D" id="2.130.10.10">
    <property type="entry name" value="YVTN repeat-like/Quinoprotein amine dehydrogenase"/>
    <property type="match status" value="1"/>
</dbReference>
<keyword evidence="4" id="KW-1185">Reference proteome</keyword>
<evidence type="ECO:0000256" key="1">
    <source>
        <dbReference type="ARBA" id="ARBA00005564"/>
    </source>
</evidence>
<dbReference type="InterPro" id="IPR050282">
    <property type="entry name" value="Cycloisomerase_2"/>
</dbReference>
<dbReference type="InterPro" id="IPR019405">
    <property type="entry name" value="Lactonase_7-beta_prop"/>
</dbReference>
<name>A0A8K0TJE7_9PEZI</name>
<organism evidence="3 4">
    <name type="scientific">Plectosphaerella cucumerina</name>
    <dbReference type="NCBI Taxonomy" id="40658"/>
    <lineage>
        <taxon>Eukaryota</taxon>
        <taxon>Fungi</taxon>
        <taxon>Dikarya</taxon>
        <taxon>Ascomycota</taxon>
        <taxon>Pezizomycotina</taxon>
        <taxon>Sordariomycetes</taxon>
        <taxon>Hypocreomycetidae</taxon>
        <taxon>Glomerellales</taxon>
        <taxon>Plectosphaerellaceae</taxon>
        <taxon>Plectosphaerella</taxon>
    </lineage>
</organism>
<protein>
    <submittedName>
        <fullName evidence="3">Lactonase, 7-bladed beta-propeller-domain-containing protein</fullName>
    </submittedName>
</protein>
<proteinExistence type="inferred from homology"/>
<sequence length="391" mass="41298">MQWKQAALGIAGIAMAAALPTGISPRDCNTSTPSITRLLIGEPNSILIAEFDGSSITFTTNQTDPGTAPSWMAFKEPNHIYAANENGDTLRHFTFDADTKALTLQETVSSSAGVVHLAFNQDKTRLIASTYSFSRIDVFDISSNAPVPLKNTEWTLPRGPHPNQQTAHAHQSALDQTGRFFAVNDIGADTVLIIDAKDDAFTVAGTASTPQPACGPRHGVFVPSADGLKAALYAVVCEYANTVEVFDVSYDSGVLALTHAQSLSTFGEGAVRPEGSTPFAGAIEMTRDGKHVYVSNRVTGAPSDSLVHFAVTAPQAGGAPRLQYVSGIDSFGVRPRMFSLSKDEEFLFSTNQAGDGGVVVLKRGSAGELIVPPVASVPNEGEGPQFILQIS</sequence>
<dbReference type="Proteomes" id="UP000813385">
    <property type="component" value="Unassembled WGS sequence"/>
</dbReference>
<dbReference type="OrthoDB" id="9972196at2759"/>
<accession>A0A8K0TJE7</accession>
<dbReference type="Pfam" id="PF10282">
    <property type="entry name" value="Lactonase"/>
    <property type="match status" value="1"/>
</dbReference>
<dbReference type="AlphaFoldDB" id="A0A8K0TJE7"/>
<keyword evidence="2" id="KW-0732">Signal</keyword>
<evidence type="ECO:0000313" key="3">
    <source>
        <dbReference type="EMBL" id="KAH7361508.1"/>
    </source>
</evidence>
<feature type="chain" id="PRO_5035476929" evidence="2">
    <location>
        <begin position="19"/>
        <end position="391"/>
    </location>
</feature>
<feature type="signal peptide" evidence="2">
    <location>
        <begin position="1"/>
        <end position="18"/>
    </location>
</feature>
<reference evidence="3" key="1">
    <citation type="journal article" date="2021" name="Nat. Commun.">
        <title>Genetic determinants of endophytism in the Arabidopsis root mycobiome.</title>
        <authorList>
            <person name="Mesny F."/>
            <person name="Miyauchi S."/>
            <person name="Thiergart T."/>
            <person name="Pickel B."/>
            <person name="Atanasova L."/>
            <person name="Karlsson M."/>
            <person name="Huettel B."/>
            <person name="Barry K.W."/>
            <person name="Haridas S."/>
            <person name="Chen C."/>
            <person name="Bauer D."/>
            <person name="Andreopoulos W."/>
            <person name="Pangilinan J."/>
            <person name="LaButti K."/>
            <person name="Riley R."/>
            <person name="Lipzen A."/>
            <person name="Clum A."/>
            <person name="Drula E."/>
            <person name="Henrissat B."/>
            <person name="Kohler A."/>
            <person name="Grigoriev I.V."/>
            <person name="Martin F.M."/>
            <person name="Hacquard S."/>
        </authorList>
    </citation>
    <scope>NUCLEOTIDE SEQUENCE</scope>
    <source>
        <strain evidence="3">MPI-CAGE-AT-0016</strain>
    </source>
</reference>
<dbReference type="InterPro" id="IPR015943">
    <property type="entry name" value="WD40/YVTN_repeat-like_dom_sf"/>
</dbReference>
<dbReference type="PANTHER" id="PTHR30344">
    <property type="entry name" value="6-PHOSPHOGLUCONOLACTONASE-RELATED"/>
    <property type="match status" value="1"/>
</dbReference>
<comment type="caution">
    <text evidence="3">The sequence shown here is derived from an EMBL/GenBank/DDBJ whole genome shotgun (WGS) entry which is preliminary data.</text>
</comment>
<dbReference type="GO" id="GO:0017057">
    <property type="term" value="F:6-phosphogluconolactonase activity"/>
    <property type="evidence" value="ECO:0007669"/>
    <property type="project" value="TreeGrafter"/>
</dbReference>
<dbReference type="SUPFAM" id="SSF51004">
    <property type="entry name" value="C-terminal (heme d1) domain of cytochrome cd1-nitrite reductase"/>
    <property type="match status" value="1"/>
</dbReference>
<evidence type="ECO:0000313" key="4">
    <source>
        <dbReference type="Proteomes" id="UP000813385"/>
    </source>
</evidence>